<keyword evidence="5" id="KW-0833">Ubl conjugation pathway</keyword>
<dbReference type="GO" id="GO:0031510">
    <property type="term" value="C:SUMO activating enzyme complex"/>
    <property type="evidence" value="ECO:0007669"/>
    <property type="project" value="TreeGrafter"/>
</dbReference>
<evidence type="ECO:0000256" key="3">
    <source>
        <dbReference type="ARBA" id="ARBA00022723"/>
    </source>
</evidence>
<dbReference type="Gene3D" id="3.50.50.80">
    <property type="entry name" value="Ubiquitin-activating enzyme E1, inactive adenylation domain, subdomain 1"/>
    <property type="match status" value="1"/>
</dbReference>
<dbReference type="SUPFAM" id="SSF69572">
    <property type="entry name" value="Activating enzymes of the ubiquitin-like proteins"/>
    <property type="match status" value="1"/>
</dbReference>
<keyword evidence="3" id="KW-0479">Metal-binding</keyword>
<comment type="similarity">
    <text evidence="2">Belongs to the ubiquitin-activating E1 family.</text>
</comment>
<protein>
    <recommendedName>
        <fullName evidence="12">THIF-type NAD/FAD binding fold domain-containing protein</fullName>
    </recommendedName>
</protein>
<dbReference type="PANTHER" id="PTHR10953">
    <property type="entry name" value="UBIQUITIN-ACTIVATING ENZYME E1"/>
    <property type="match status" value="1"/>
</dbReference>
<dbReference type="InterPro" id="IPR042449">
    <property type="entry name" value="Ub-E1_IAD_1"/>
</dbReference>
<sequence>MKPRSGDWAVIIDYLQKAAITSLSHDSNIDLDTIDVSNLNRQFLFHKQHVGKSKAAVARESALLFNPDTTILAHHDSITSLNYGVGFFKKFSVVLNALDNRTARNHVNRMCLAANVPLVESGTAGYDGQVELIKKGLTNCYECFPKAQQKTYPSCTIRNTPSEPIHCIVWAKHLFNQLFGEEDPDQDVSPDTADPEAAGNAGEKALNSEVVSSERVSTRKWAQACQYNAAKLFNKLFHNDVQYLLMHGQAVGGTSSSACASGPGQIV</sequence>
<feature type="domain" description="THIF-type NAD/FAD binding fold" evidence="9">
    <location>
        <begin position="29"/>
        <end position="160"/>
    </location>
</feature>
<dbReference type="Gene3D" id="1.10.10.520">
    <property type="entry name" value="Ubiquitin activating enzymes (Uba3). Chain: B, domain 2"/>
    <property type="match status" value="1"/>
</dbReference>
<dbReference type="AlphaFoldDB" id="A0A7R9D120"/>
<dbReference type="InterPro" id="IPR000594">
    <property type="entry name" value="ThiF_NAD_FAD-bd"/>
</dbReference>
<dbReference type="GO" id="GO:0046872">
    <property type="term" value="F:metal ion binding"/>
    <property type="evidence" value="ECO:0007669"/>
    <property type="project" value="UniProtKB-KW"/>
</dbReference>
<reference evidence="11" key="1">
    <citation type="submission" date="2020-11" db="EMBL/GenBank/DDBJ databases">
        <authorList>
            <person name="Tran Van P."/>
        </authorList>
    </citation>
    <scope>NUCLEOTIDE SEQUENCE</scope>
</reference>
<evidence type="ECO:0000256" key="1">
    <source>
        <dbReference type="ARBA" id="ARBA00004718"/>
    </source>
</evidence>
<dbReference type="EMBL" id="OC319727">
    <property type="protein sequence ID" value="CAD7406161.1"/>
    <property type="molecule type" value="Genomic_DNA"/>
</dbReference>
<organism evidence="11">
    <name type="scientific">Timema cristinae</name>
    <name type="common">Walking stick</name>
    <dbReference type="NCBI Taxonomy" id="61476"/>
    <lineage>
        <taxon>Eukaryota</taxon>
        <taxon>Metazoa</taxon>
        <taxon>Ecdysozoa</taxon>
        <taxon>Arthropoda</taxon>
        <taxon>Hexapoda</taxon>
        <taxon>Insecta</taxon>
        <taxon>Pterygota</taxon>
        <taxon>Neoptera</taxon>
        <taxon>Polyneoptera</taxon>
        <taxon>Phasmatodea</taxon>
        <taxon>Timematodea</taxon>
        <taxon>Timematoidea</taxon>
        <taxon>Timematidae</taxon>
        <taxon>Timema</taxon>
    </lineage>
</organism>
<dbReference type="InterPro" id="IPR023318">
    <property type="entry name" value="Ub_act_enz_dom_a_sf"/>
</dbReference>
<evidence type="ECO:0000256" key="7">
    <source>
        <dbReference type="ARBA" id="ARBA00022840"/>
    </source>
</evidence>
<proteinExistence type="inferred from homology"/>
<evidence type="ECO:0000259" key="9">
    <source>
        <dbReference type="Pfam" id="PF00899"/>
    </source>
</evidence>
<keyword evidence="4" id="KW-0547">Nucleotide-binding</keyword>
<dbReference type="GO" id="GO:0016925">
    <property type="term" value="P:protein sumoylation"/>
    <property type="evidence" value="ECO:0007669"/>
    <property type="project" value="UniProtKB-UniPathway"/>
</dbReference>
<evidence type="ECO:0000313" key="11">
    <source>
        <dbReference type="EMBL" id="CAD7406161.1"/>
    </source>
</evidence>
<evidence type="ECO:0008006" key="12">
    <source>
        <dbReference type="Google" id="ProtNLM"/>
    </source>
</evidence>
<feature type="region of interest" description="Disordered" evidence="8">
    <location>
        <begin position="181"/>
        <end position="211"/>
    </location>
</feature>
<dbReference type="InterPro" id="IPR035985">
    <property type="entry name" value="Ubiquitin-activating_enz"/>
</dbReference>
<evidence type="ECO:0000256" key="4">
    <source>
        <dbReference type="ARBA" id="ARBA00022741"/>
    </source>
</evidence>
<dbReference type="PANTHER" id="PTHR10953:SF5">
    <property type="entry name" value="SUMO-ACTIVATING ENZYME SUBUNIT 2"/>
    <property type="match status" value="1"/>
</dbReference>
<evidence type="ECO:0000256" key="2">
    <source>
        <dbReference type="ARBA" id="ARBA00005673"/>
    </source>
</evidence>
<keyword evidence="6" id="KW-0862">Zinc</keyword>
<dbReference type="FunFam" id="3.50.50.80:FF:000002">
    <property type="entry name" value="SUMO-activating enzyme subunit 2"/>
    <property type="match status" value="1"/>
</dbReference>
<evidence type="ECO:0000256" key="8">
    <source>
        <dbReference type="SAM" id="MobiDB-lite"/>
    </source>
</evidence>
<dbReference type="GO" id="GO:0005737">
    <property type="term" value="C:cytoplasm"/>
    <property type="evidence" value="ECO:0007669"/>
    <property type="project" value="TreeGrafter"/>
</dbReference>
<feature type="domain" description="Ubiquitin-activating enzyme SCCH" evidence="10">
    <location>
        <begin position="161"/>
        <end position="246"/>
    </location>
</feature>
<keyword evidence="7" id="KW-0067">ATP-binding</keyword>
<gene>
    <name evidence="11" type="ORF">TCEB3V08_LOCUS8363</name>
</gene>
<name>A0A7R9D120_TIMCR</name>
<dbReference type="UniPathway" id="UPA00886"/>
<accession>A0A7R9D120</accession>
<dbReference type="InterPro" id="IPR019572">
    <property type="entry name" value="UBA_E1_SCCH"/>
</dbReference>
<dbReference type="InterPro" id="IPR045886">
    <property type="entry name" value="ThiF/MoeB/HesA"/>
</dbReference>
<dbReference type="Pfam" id="PF00899">
    <property type="entry name" value="ThiF"/>
    <property type="match status" value="1"/>
</dbReference>
<evidence type="ECO:0000256" key="6">
    <source>
        <dbReference type="ARBA" id="ARBA00022833"/>
    </source>
</evidence>
<dbReference type="GO" id="GO:0005524">
    <property type="term" value="F:ATP binding"/>
    <property type="evidence" value="ECO:0007669"/>
    <property type="project" value="UniProtKB-KW"/>
</dbReference>
<evidence type="ECO:0000256" key="5">
    <source>
        <dbReference type="ARBA" id="ARBA00022786"/>
    </source>
</evidence>
<dbReference type="GO" id="GO:0019948">
    <property type="term" value="F:SUMO activating enzyme activity"/>
    <property type="evidence" value="ECO:0007669"/>
    <property type="project" value="TreeGrafter"/>
</dbReference>
<comment type="pathway">
    <text evidence="1">Protein modification; protein sumoylation.</text>
</comment>
<evidence type="ECO:0000259" key="10">
    <source>
        <dbReference type="Pfam" id="PF10585"/>
    </source>
</evidence>
<dbReference type="Pfam" id="PF10585">
    <property type="entry name" value="UBA_E1_SCCH"/>
    <property type="match status" value="1"/>
</dbReference>